<protein>
    <submittedName>
        <fullName evidence="2">Uncharacterized protein</fullName>
    </submittedName>
</protein>
<organism evidence="2">
    <name type="scientific">marine sediment metagenome</name>
    <dbReference type="NCBI Taxonomy" id="412755"/>
    <lineage>
        <taxon>unclassified sequences</taxon>
        <taxon>metagenomes</taxon>
        <taxon>ecological metagenomes</taxon>
    </lineage>
</organism>
<keyword evidence="1" id="KW-1133">Transmembrane helix</keyword>
<keyword evidence="1" id="KW-0812">Transmembrane</keyword>
<feature type="transmembrane region" description="Helical" evidence="1">
    <location>
        <begin position="78"/>
        <end position="98"/>
    </location>
</feature>
<dbReference type="EMBL" id="LAZR01047541">
    <property type="protein sequence ID" value="KKK93979.1"/>
    <property type="molecule type" value="Genomic_DNA"/>
</dbReference>
<reference evidence="2" key="1">
    <citation type="journal article" date="2015" name="Nature">
        <title>Complex archaea that bridge the gap between prokaryotes and eukaryotes.</title>
        <authorList>
            <person name="Spang A."/>
            <person name="Saw J.H."/>
            <person name="Jorgensen S.L."/>
            <person name="Zaremba-Niedzwiedzka K."/>
            <person name="Martijn J."/>
            <person name="Lind A.E."/>
            <person name="van Eijk R."/>
            <person name="Schleper C."/>
            <person name="Guy L."/>
            <person name="Ettema T.J."/>
        </authorList>
    </citation>
    <scope>NUCLEOTIDE SEQUENCE</scope>
</reference>
<evidence type="ECO:0000313" key="2">
    <source>
        <dbReference type="EMBL" id="KKK93979.1"/>
    </source>
</evidence>
<feature type="transmembrane region" description="Helical" evidence="1">
    <location>
        <begin position="52"/>
        <end position="72"/>
    </location>
</feature>
<proteinExistence type="predicted"/>
<comment type="caution">
    <text evidence="2">The sequence shown here is derived from an EMBL/GenBank/DDBJ whole genome shotgun (WGS) entry which is preliminary data.</text>
</comment>
<name>A0A0F9BU81_9ZZZZ</name>
<sequence>MERQIAKVNASFAIMGDEIGDILAPLIRDFLIPALEGLISFWDSLSPTMKELIVIFALATAGVFLLAGAIALLTLVSLPWLLILFAIAAGITAIILLIKNWNLFILGLTKIFLKSAGAMEKGWQLFKDGFIIAFEVMRNVAISIWNFIVGFVEGQINTLIVLIIQI</sequence>
<keyword evidence="1" id="KW-0472">Membrane</keyword>
<accession>A0A0F9BU81</accession>
<evidence type="ECO:0000256" key="1">
    <source>
        <dbReference type="SAM" id="Phobius"/>
    </source>
</evidence>
<gene>
    <name evidence="2" type="ORF">LCGC14_2687470</name>
</gene>
<dbReference type="AlphaFoldDB" id="A0A0F9BU81"/>